<reference evidence="1 2" key="1">
    <citation type="journal article" date="2017" name="G3 (Bethesda)">
        <title>The Physical Genome Mapping of Anopheles albimanus Corrected Scaffold Misassemblies and Identified Interarm Rearrangements in Genus Anopheles.</title>
        <authorList>
            <person name="Artemov G.N."/>
            <person name="Peery A.N."/>
            <person name="Jiang X."/>
            <person name="Tu Z."/>
            <person name="Stegniy V.N."/>
            <person name="Sharakhova M.V."/>
            <person name="Sharakhov I.V."/>
        </authorList>
    </citation>
    <scope>NUCLEOTIDE SEQUENCE [LARGE SCALE GENOMIC DNA]</scope>
    <source>
        <strain evidence="1 2">ALBI9_A</strain>
    </source>
</reference>
<dbReference type="VEuPathDB" id="VectorBase:AALB008551"/>
<accession>A0A182FPT2</accession>
<dbReference type="Proteomes" id="UP000069272">
    <property type="component" value="Chromosome 2R"/>
</dbReference>
<dbReference type="EnsemblMetazoa" id="AALB008551-RA">
    <property type="protein sequence ID" value="AALB008551-PA"/>
    <property type="gene ID" value="AALB008551"/>
</dbReference>
<protein>
    <submittedName>
        <fullName evidence="1">Fatty acyl-CoA reductase</fullName>
    </submittedName>
</protein>
<keyword evidence="2" id="KW-1185">Reference proteome</keyword>
<evidence type="ECO:0000313" key="2">
    <source>
        <dbReference type="Proteomes" id="UP000069272"/>
    </source>
</evidence>
<dbReference type="InterPro" id="IPR013120">
    <property type="entry name" value="FAR_NAD-bd"/>
</dbReference>
<dbReference type="STRING" id="7167.A0A182FPT2"/>
<evidence type="ECO:0000313" key="1">
    <source>
        <dbReference type="EnsemblMetazoa" id="AALB008551-PA"/>
    </source>
</evidence>
<proteinExistence type="predicted"/>
<dbReference type="AlphaFoldDB" id="A0A182FPT2"/>
<reference evidence="1" key="2">
    <citation type="submission" date="2022-08" db="UniProtKB">
        <authorList>
            <consortium name="EnsemblMetazoa"/>
        </authorList>
    </citation>
    <scope>IDENTIFICATION</scope>
    <source>
        <strain evidence="1">STECLA/ALBI9_A</strain>
    </source>
</reference>
<sequence length="72" mass="8192">MDERFEEHMNKTALTEDIVRQYGQLLPVAVLRPSFVIVTNEELDWTDNIDGLNGVIAGVALGIIRIMHEDLR</sequence>
<name>A0A182FPT2_ANOAL</name>
<organism evidence="1 2">
    <name type="scientific">Anopheles albimanus</name>
    <name type="common">New world malaria mosquito</name>
    <dbReference type="NCBI Taxonomy" id="7167"/>
    <lineage>
        <taxon>Eukaryota</taxon>
        <taxon>Metazoa</taxon>
        <taxon>Ecdysozoa</taxon>
        <taxon>Arthropoda</taxon>
        <taxon>Hexapoda</taxon>
        <taxon>Insecta</taxon>
        <taxon>Pterygota</taxon>
        <taxon>Neoptera</taxon>
        <taxon>Endopterygota</taxon>
        <taxon>Diptera</taxon>
        <taxon>Nematocera</taxon>
        <taxon>Culicoidea</taxon>
        <taxon>Culicidae</taxon>
        <taxon>Anophelinae</taxon>
        <taxon>Anopheles</taxon>
    </lineage>
</organism>
<dbReference type="Pfam" id="PF07993">
    <property type="entry name" value="NAD_binding_4"/>
    <property type="match status" value="1"/>
</dbReference>